<evidence type="ECO:0000313" key="2">
    <source>
        <dbReference type="EMBL" id="MFB9735915.1"/>
    </source>
</evidence>
<feature type="domain" description="HNH nuclease" evidence="1">
    <location>
        <begin position="86"/>
        <end position="146"/>
    </location>
</feature>
<dbReference type="Pfam" id="PF01844">
    <property type="entry name" value="HNH"/>
    <property type="match status" value="1"/>
</dbReference>
<dbReference type="Gene3D" id="1.10.30.50">
    <property type="match status" value="1"/>
</dbReference>
<keyword evidence="2" id="KW-0378">Hydrolase</keyword>
<dbReference type="SMART" id="SM00507">
    <property type="entry name" value="HNHc"/>
    <property type="match status" value="1"/>
</dbReference>
<sequence>MTSLFRRRIHAYLAEEDRLARANRRCLTCGSGIAFDRDGNYCREACFPDPAAPRPPFVGRSRRSRINGFLNAAQARAIPGALFQEIDPLDVLDEENWICHLCQRPIPDDVDRFDALAATVDHVMPLARGGDHIRGNMRAAHRLCNTRKNDRLP</sequence>
<organism evidence="2 3">
    <name type="scientific">Streptomyces thermocoprophilus</name>
    <dbReference type="NCBI Taxonomy" id="78356"/>
    <lineage>
        <taxon>Bacteria</taxon>
        <taxon>Bacillati</taxon>
        <taxon>Actinomycetota</taxon>
        <taxon>Actinomycetes</taxon>
        <taxon>Kitasatosporales</taxon>
        <taxon>Streptomycetaceae</taxon>
        <taxon>Streptomyces</taxon>
    </lineage>
</organism>
<name>A0ABV5VDX3_9ACTN</name>
<comment type="caution">
    <text evidence="2">The sequence shown here is derived from an EMBL/GenBank/DDBJ whole genome shotgun (WGS) entry which is preliminary data.</text>
</comment>
<dbReference type="CDD" id="cd00085">
    <property type="entry name" value="HNHc"/>
    <property type="match status" value="1"/>
</dbReference>
<reference evidence="2 3" key="1">
    <citation type="submission" date="2024-09" db="EMBL/GenBank/DDBJ databases">
        <authorList>
            <person name="Sun Q."/>
            <person name="Mori K."/>
        </authorList>
    </citation>
    <scope>NUCLEOTIDE SEQUENCE [LARGE SCALE GENOMIC DNA]</scope>
    <source>
        <strain evidence="2 3">JCM 10918</strain>
    </source>
</reference>
<keyword evidence="2" id="KW-0255">Endonuclease</keyword>
<gene>
    <name evidence="2" type="ORF">ACFFRO_12340</name>
</gene>
<protein>
    <submittedName>
        <fullName evidence="2">HNH endonuclease</fullName>
    </submittedName>
</protein>
<proteinExistence type="predicted"/>
<accession>A0ABV5VDX3</accession>
<evidence type="ECO:0000313" key="3">
    <source>
        <dbReference type="Proteomes" id="UP001589703"/>
    </source>
</evidence>
<dbReference type="Proteomes" id="UP001589703">
    <property type="component" value="Unassembled WGS sequence"/>
</dbReference>
<dbReference type="EMBL" id="JBHMAR010000011">
    <property type="protein sequence ID" value="MFB9735915.1"/>
    <property type="molecule type" value="Genomic_DNA"/>
</dbReference>
<dbReference type="InterPro" id="IPR002711">
    <property type="entry name" value="HNH"/>
</dbReference>
<dbReference type="InterPro" id="IPR003615">
    <property type="entry name" value="HNH_nuc"/>
</dbReference>
<dbReference type="RefSeq" id="WP_247472124.1">
    <property type="nucleotide sequence ID" value="NZ_JBHMAR010000011.1"/>
</dbReference>
<keyword evidence="3" id="KW-1185">Reference proteome</keyword>
<dbReference type="GO" id="GO:0004519">
    <property type="term" value="F:endonuclease activity"/>
    <property type="evidence" value="ECO:0007669"/>
    <property type="project" value="UniProtKB-KW"/>
</dbReference>
<evidence type="ECO:0000259" key="1">
    <source>
        <dbReference type="SMART" id="SM00507"/>
    </source>
</evidence>
<keyword evidence="2" id="KW-0540">Nuclease</keyword>